<dbReference type="PRINTS" id="PR00039">
    <property type="entry name" value="HTHLYSR"/>
</dbReference>
<sequence length="304" mass="34328">MEWHQIQYFQVVAKTEHFTRAAEILSVSQPALSRSISKLEEELGVALFDRKGRNIILNKYGRMFLHRVERSIKEIENGIEEIQQALHPENGTVSLAFLHSLGISFVPEIVSSFQSLYPNVKFQLNQASSLSVLEQLEAGEIDVAFVSLHQEHKDIVRLPLIIEELFIIVSVHHPLAKQDSVNLQDIKDEPFIAFKDGYGLRTITDQLCVQSNFTPKVVFEGEEIGTVAGLVGAKLGVSLVPNLSILDKNKVKLLRVAKPLCTRTIGIAWKEGRYLSPVTKRFIQYVKNQGNQFNSSSCEDMEHY</sequence>
<dbReference type="PANTHER" id="PTHR30419:SF28">
    <property type="entry name" value="HTH-TYPE TRANSCRIPTIONAL REGULATOR BSDA"/>
    <property type="match status" value="1"/>
</dbReference>
<comment type="similarity">
    <text evidence="1">Belongs to the LysR transcriptional regulatory family.</text>
</comment>
<keyword evidence="7" id="KW-1185">Reference proteome</keyword>
<dbReference type="InterPro" id="IPR036388">
    <property type="entry name" value="WH-like_DNA-bd_sf"/>
</dbReference>
<evidence type="ECO:0000256" key="1">
    <source>
        <dbReference type="ARBA" id="ARBA00009437"/>
    </source>
</evidence>
<dbReference type="InterPro" id="IPR000847">
    <property type="entry name" value="LysR_HTH_N"/>
</dbReference>
<evidence type="ECO:0000313" key="7">
    <source>
        <dbReference type="Proteomes" id="UP000595691"/>
    </source>
</evidence>
<organism evidence="6 7">
    <name type="scientific">Heyndrickxia vini</name>
    <dbReference type="NCBI Taxonomy" id="1476025"/>
    <lineage>
        <taxon>Bacteria</taxon>
        <taxon>Bacillati</taxon>
        <taxon>Bacillota</taxon>
        <taxon>Bacilli</taxon>
        <taxon>Bacillales</taxon>
        <taxon>Bacillaceae</taxon>
        <taxon>Heyndrickxia</taxon>
    </lineage>
</organism>
<feature type="domain" description="HTH lysR-type" evidence="5">
    <location>
        <begin position="1"/>
        <end position="58"/>
    </location>
</feature>
<protein>
    <submittedName>
        <fullName evidence="6">LysR family transcriptional regulator</fullName>
    </submittedName>
</protein>
<keyword evidence="3" id="KW-0238">DNA-binding</keyword>
<evidence type="ECO:0000256" key="2">
    <source>
        <dbReference type="ARBA" id="ARBA00023015"/>
    </source>
</evidence>
<evidence type="ECO:0000256" key="4">
    <source>
        <dbReference type="ARBA" id="ARBA00023163"/>
    </source>
</evidence>
<keyword evidence="4" id="KW-0804">Transcription</keyword>
<keyword evidence="2" id="KW-0805">Transcription regulation</keyword>
<dbReference type="Gene3D" id="1.10.10.10">
    <property type="entry name" value="Winged helix-like DNA-binding domain superfamily/Winged helix DNA-binding domain"/>
    <property type="match status" value="1"/>
</dbReference>
<dbReference type="Proteomes" id="UP000595691">
    <property type="component" value="Chromosome"/>
</dbReference>
<evidence type="ECO:0000313" key="6">
    <source>
        <dbReference type="EMBL" id="QQZ07777.1"/>
    </source>
</evidence>
<dbReference type="InterPro" id="IPR005119">
    <property type="entry name" value="LysR_subst-bd"/>
</dbReference>
<dbReference type="RefSeq" id="WP_202776609.1">
    <property type="nucleotide sequence ID" value="NZ_CP065425.1"/>
</dbReference>
<dbReference type="InterPro" id="IPR050950">
    <property type="entry name" value="HTH-type_LysR_regulators"/>
</dbReference>
<reference evidence="6 7" key="1">
    <citation type="submission" date="2020-11" db="EMBL/GenBank/DDBJ databases">
        <title>Taxonomic evaluation of the Bacillus sporothermodurans group of bacteria based on whole genome sequences.</title>
        <authorList>
            <person name="Fiedler G."/>
            <person name="Herbstmann A.-D."/>
            <person name="Doll E."/>
            <person name="Wenning M."/>
            <person name="Brinks E."/>
            <person name="Kabisch J."/>
            <person name="Breitenwieser F."/>
            <person name="Lappann M."/>
            <person name="Boehnlein C."/>
            <person name="Franz C."/>
        </authorList>
    </citation>
    <scope>NUCLEOTIDE SEQUENCE [LARGE SCALE GENOMIC DNA]</scope>
    <source>
        <strain evidence="6 7">JCM 19841</strain>
    </source>
</reference>
<dbReference type="CDD" id="cd08434">
    <property type="entry name" value="PBP2_GltC_like"/>
    <property type="match status" value="1"/>
</dbReference>
<dbReference type="Pfam" id="PF00126">
    <property type="entry name" value="HTH_1"/>
    <property type="match status" value="1"/>
</dbReference>
<dbReference type="InterPro" id="IPR036390">
    <property type="entry name" value="WH_DNA-bd_sf"/>
</dbReference>
<dbReference type="PROSITE" id="PS50931">
    <property type="entry name" value="HTH_LYSR"/>
    <property type="match status" value="1"/>
</dbReference>
<dbReference type="EMBL" id="CP065425">
    <property type="protein sequence ID" value="QQZ07777.1"/>
    <property type="molecule type" value="Genomic_DNA"/>
</dbReference>
<gene>
    <name evidence="6" type="ORF">I5776_11800</name>
</gene>
<name>A0ABX7E096_9BACI</name>
<dbReference type="Pfam" id="PF03466">
    <property type="entry name" value="LysR_substrate"/>
    <property type="match status" value="1"/>
</dbReference>
<dbReference type="SUPFAM" id="SSF46785">
    <property type="entry name" value="Winged helix' DNA-binding domain"/>
    <property type="match status" value="1"/>
</dbReference>
<accession>A0ABX7E096</accession>
<evidence type="ECO:0000256" key="3">
    <source>
        <dbReference type="ARBA" id="ARBA00023125"/>
    </source>
</evidence>
<evidence type="ECO:0000259" key="5">
    <source>
        <dbReference type="PROSITE" id="PS50931"/>
    </source>
</evidence>
<proteinExistence type="inferred from homology"/>
<dbReference type="Gene3D" id="3.40.190.290">
    <property type="match status" value="1"/>
</dbReference>
<dbReference type="PANTHER" id="PTHR30419">
    <property type="entry name" value="HTH-TYPE TRANSCRIPTIONAL REGULATOR YBHD"/>
    <property type="match status" value="1"/>
</dbReference>
<dbReference type="SUPFAM" id="SSF53850">
    <property type="entry name" value="Periplasmic binding protein-like II"/>
    <property type="match status" value="1"/>
</dbReference>